<evidence type="ECO:0000313" key="1">
    <source>
        <dbReference type="EMBL" id="MEC4723605.1"/>
    </source>
</evidence>
<name>A0ABU6JIS8_9BURK</name>
<dbReference type="InterPro" id="IPR018741">
    <property type="entry name" value="DUF2288"/>
</dbReference>
<dbReference type="Proteomes" id="UP001352263">
    <property type="component" value="Unassembled WGS sequence"/>
</dbReference>
<reference evidence="1 2" key="1">
    <citation type="submission" date="2023-10" db="EMBL/GenBank/DDBJ databases">
        <title>Noviherbaspirillum sp. CPCC 100848 genome assembly.</title>
        <authorList>
            <person name="Li X.Y."/>
            <person name="Fang X.M."/>
        </authorList>
    </citation>
    <scope>NUCLEOTIDE SEQUENCE [LARGE SCALE GENOMIC DNA]</scope>
    <source>
        <strain evidence="1 2">CPCC 100848</strain>
    </source>
</reference>
<evidence type="ECO:0000313" key="2">
    <source>
        <dbReference type="Proteomes" id="UP001352263"/>
    </source>
</evidence>
<comment type="caution">
    <text evidence="1">The sequence shown here is derived from an EMBL/GenBank/DDBJ whole genome shotgun (WGS) entry which is preliminary data.</text>
</comment>
<accession>A0ABU6JIS8</accession>
<gene>
    <name evidence="1" type="ORF">RY831_31205</name>
</gene>
<dbReference type="EMBL" id="JAWIIV010000063">
    <property type="protein sequence ID" value="MEC4723605.1"/>
    <property type="molecule type" value="Genomic_DNA"/>
</dbReference>
<dbReference type="RefSeq" id="WP_326510216.1">
    <property type="nucleotide sequence ID" value="NZ_JAWIIV010000063.1"/>
</dbReference>
<protein>
    <submittedName>
        <fullName evidence="1">DUF2288 domain-containing protein</fullName>
    </submittedName>
</protein>
<organism evidence="1 2">
    <name type="scientific">Noviherbaspirillum album</name>
    <dbReference type="NCBI Taxonomy" id="3080276"/>
    <lineage>
        <taxon>Bacteria</taxon>
        <taxon>Pseudomonadati</taxon>
        <taxon>Pseudomonadota</taxon>
        <taxon>Betaproteobacteria</taxon>
        <taxon>Burkholderiales</taxon>
        <taxon>Oxalobacteraceae</taxon>
        <taxon>Noviherbaspirillum</taxon>
    </lineage>
</organism>
<dbReference type="Pfam" id="PF10052">
    <property type="entry name" value="DUF2288"/>
    <property type="match status" value="1"/>
</dbReference>
<sequence length="105" mass="11916">MSDNHTELLRAKINGETSRLPWKELQRFYAGGSVIVVNDTLDLVDVAVRIAQDDKNAVAQWMNDGLIARANDAQARAWLEADLSLWAVVVKPWILVQCEKMRNMH</sequence>
<proteinExistence type="predicted"/>
<keyword evidence="2" id="KW-1185">Reference proteome</keyword>